<dbReference type="Proteomes" id="UP001596398">
    <property type="component" value="Unassembled WGS sequence"/>
</dbReference>
<name>A0ABD5ZMB8_9EURY</name>
<keyword evidence="3" id="KW-1185">Reference proteome</keyword>
<gene>
    <name evidence="2" type="ORF">ACFQJ4_04590</name>
</gene>
<reference evidence="2 3" key="1">
    <citation type="journal article" date="2019" name="Int. J. Syst. Evol. Microbiol.">
        <title>The Global Catalogue of Microorganisms (GCM) 10K type strain sequencing project: providing services to taxonomists for standard genome sequencing and annotation.</title>
        <authorList>
            <consortium name="The Broad Institute Genomics Platform"/>
            <consortium name="The Broad Institute Genome Sequencing Center for Infectious Disease"/>
            <person name="Wu L."/>
            <person name="Ma J."/>
        </authorList>
    </citation>
    <scope>NUCLEOTIDE SEQUENCE [LARGE SCALE GENOMIC DNA]</scope>
    <source>
        <strain evidence="2 3">DT85</strain>
    </source>
</reference>
<evidence type="ECO:0000313" key="2">
    <source>
        <dbReference type="EMBL" id="MFC7234593.1"/>
    </source>
</evidence>
<dbReference type="GeneID" id="79266261"/>
<protein>
    <recommendedName>
        <fullName evidence="4">DUF202 domain-containing protein</fullName>
    </recommendedName>
</protein>
<organism evidence="2 3">
    <name type="scientific">Halosegnis marinus</name>
    <dbReference type="NCBI Taxonomy" id="3034023"/>
    <lineage>
        <taxon>Archaea</taxon>
        <taxon>Methanobacteriati</taxon>
        <taxon>Methanobacteriota</taxon>
        <taxon>Stenosarchaea group</taxon>
        <taxon>Halobacteria</taxon>
        <taxon>Halobacteriales</taxon>
        <taxon>Natronomonadaceae</taxon>
        <taxon>Halosegnis</taxon>
    </lineage>
</organism>
<evidence type="ECO:0008006" key="4">
    <source>
        <dbReference type="Google" id="ProtNLM"/>
    </source>
</evidence>
<accession>A0ABD5ZMB8</accession>
<dbReference type="RefSeq" id="WP_276235597.1">
    <property type="nucleotide sequence ID" value="NZ_CP119802.1"/>
</dbReference>
<comment type="caution">
    <text evidence="2">The sequence shown here is derived from an EMBL/GenBank/DDBJ whole genome shotgun (WGS) entry which is preliminary data.</text>
</comment>
<feature type="transmembrane region" description="Helical" evidence="1">
    <location>
        <begin position="46"/>
        <end position="68"/>
    </location>
</feature>
<keyword evidence="1" id="KW-0812">Transmembrane</keyword>
<keyword evidence="1" id="KW-0472">Membrane</keyword>
<evidence type="ECO:0000313" key="3">
    <source>
        <dbReference type="Proteomes" id="UP001596398"/>
    </source>
</evidence>
<sequence length="73" mass="7527">MSGPTLREVVHEVGLRVRGAIVVLGTFLALGHAARADVLGLSGLLGGPAFLVAAFLLVFSAALGWVALRRYVG</sequence>
<keyword evidence="1" id="KW-1133">Transmembrane helix</keyword>
<dbReference type="AlphaFoldDB" id="A0ABD5ZMB8"/>
<evidence type="ECO:0000256" key="1">
    <source>
        <dbReference type="SAM" id="Phobius"/>
    </source>
</evidence>
<dbReference type="EMBL" id="JBHTAP010000001">
    <property type="protein sequence ID" value="MFC7234593.1"/>
    <property type="molecule type" value="Genomic_DNA"/>
</dbReference>
<proteinExistence type="predicted"/>